<keyword evidence="1" id="KW-0812">Transmembrane</keyword>
<name>A0A481ZBA2_9VIRU</name>
<dbReference type="SUPFAM" id="SSF53474">
    <property type="entry name" value="alpha/beta-Hydrolases"/>
    <property type="match status" value="1"/>
</dbReference>
<dbReference type="Gene3D" id="3.40.50.1820">
    <property type="entry name" value="alpha/beta hydrolase"/>
    <property type="match status" value="1"/>
</dbReference>
<dbReference type="InterPro" id="IPR029058">
    <property type="entry name" value="AB_hydrolase_fold"/>
</dbReference>
<evidence type="ECO:0000256" key="1">
    <source>
        <dbReference type="SAM" id="Phobius"/>
    </source>
</evidence>
<dbReference type="PANTHER" id="PTHR12277:SF81">
    <property type="entry name" value="PROTEIN ABHD13"/>
    <property type="match status" value="1"/>
</dbReference>
<accession>A0A481ZBA2</accession>
<protein>
    <submittedName>
        <fullName evidence="3">Fermentation-respiration switch protein</fullName>
    </submittedName>
</protein>
<proteinExistence type="predicted"/>
<evidence type="ECO:0000259" key="2">
    <source>
        <dbReference type="Pfam" id="PF00561"/>
    </source>
</evidence>
<dbReference type="InterPro" id="IPR000073">
    <property type="entry name" value="AB_hydrolase_1"/>
</dbReference>
<dbReference type="EMBL" id="MK500589">
    <property type="protein sequence ID" value="QBK93057.1"/>
    <property type="molecule type" value="Genomic_DNA"/>
</dbReference>
<reference evidence="3" key="1">
    <citation type="journal article" date="2019" name="MBio">
        <title>Virus Genomes from Deep Sea Sediments Expand the Ocean Megavirome and Support Independent Origins of Viral Gigantism.</title>
        <authorList>
            <person name="Backstrom D."/>
            <person name="Yutin N."/>
            <person name="Jorgensen S.L."/>
            <person name="Dharamshi J."/>
            <person name="Homa F."/>
            <person name="Zaremba-Niedwiedzka K."/>
            <person name="Spang A."/>
            <person name="Wolf Y.I."/>
            <person name="Koonin E.V."/>
            <person name="Ettema T.J."/>
        </authorList>
    </citation>
    <scope>NUCLEOTIDE SEQUENCE</scope>
</reference>
<gene>
    <name evidence="3" type="ORF">LCPAC403_01910</name>
</gene>
<evidence type="ECO:0000313" key="3">
    <source>
        <dbReference type="EMBL" id="QBK93057.1"/>
    </source>
</evidence>
<organism evidence="3">
    <name type="scientific">Pithovirus LCPAC403</name>
    <dbReference type="NCBI Taxonomy" id="2506596"/>
    <lineage>
        <taxon>Viruses</taxon>
        <taxon>Pithoviruses</taxon>
    </lineage>
</organism>
<keyword evidence="1" id="KW-0472">Membrane</keyword>
<dbReference type="PANTHER" id="PTHR12277">
    <property type="entry name" value="ALPHA/BETA HYDROLASE DOMAIN-CONTAINING PROTEIN"/>
    <property type="match status" value="1"/>
</dbReference>
<feature type="domain" description="AB hydrolase-1" evidence="2">
    <location>
        <begin position="75"/>
        <end position="178"/>
    </location>
</feature>
<dbReference type="Pfam" id="PF00561">
    <property type="entry name" value="Abhydrolase_1"/>
    <property type="match status" value="1"/>
</dbReference>
<feature type="transmembrane region" description="Helical" evidence="1">
    <location>
        <begin position="6"/>
        <end position="26"/>
    </location>
</feature>
<keyword evidence="1" id="KW-1133">Transmembrane helix</keyword>
<sequence length="298" mass="33675">MNTAFIVTFVLLATFLLTFIIVHVTLDIVIFKESSIVYEIELPSEELYITEEGISTDRETGIHVMRYHIDDNSFVVLHCHGNNANLTARQYMVSLTKIFRLNLIIFDYHGYGQSSDSVSTKHLRKDTLAAYRYAVTLYSPDNIVIWGESLGGSLASWLASENECSKLVLVSAFSSLDDMMMCSDVSCFITIPFSVIVRLTADPLPTKKYLKNVTAPTLIIHSPTDRIVNSKNAMINFKSCKSHTKKFVKIRGDHCSPKFNYNNVETLLRFIDVDASLITSKRINKAIEVLNSIDMSQY</sequence>